<reference evidence="2" key="1">
    <citation type="submission" date="2017-04" db="EMBL/GenBank/DDBJ databases">
        <authorList>
            <person name="Varghese N."/>
            <person name="Submissions S."/>
        </authorList>
    </citation>
    <scope>NUCLEOTIDE SEQUENCE [LARGE SCALE GENOMIC DNA]</scope>
    <source>
        <strain evidence="2">RKEM611</strain>
    </source>
</reference>
<keyword evidence="2" id="KW-1185">Reference proteome</keyword>
<accession>A0A1Y6BG02</accession>
<evidence type="ECO:0000313" key="1">
    <source>
        <dbReference type="EMBL" id="SMF01529.1"/>
    </source>
</evidence>
<dbReference type="EMBL" id="FWZT01000003">
    <property type="protein sequence ID" value="SMF01529.1"/>
    <property type="molecule type" value="Genomic_DNA"/>
</dbReference>
<sequence length="175" mass="19928">MRVSYLLPLLICSCVHQEKAQTFSCLYQNEAREQSHESQCGTIDRNGKISLNKANLEKVRFQDGLTCLWVKKRQKWSNYYLNEAGQMKEVYSYDNGCDYFQEGLARTHVNGKLAYMNRDLDIKLETAYDWGAPFSSGAAKVCNDVVWETKGEHKSMTSANCVMIDKNGRLSSAAK</sequence>
<dbReference type="RefSeq" id="WP_132316047.1">
    <property type="nucleotide sequence ID" value="NZ_FWZT01000003.1"/>
</dbReference>
<dbReference type="Proteomes" id="UP000192907">
    <property type="component" value="Unassembled WGS sequence"/>
</dbReference>
<proteinExistence type="predicted"/>
<organism evidence="1 2">
    <name type="scientific">Pseudobacteriovorax antillogorgiicola</name>
    <dbReference type="NCBI Taxonomy" id="1513793"/>
    <lineage>
        <taxon>Bacteria</taxon>
        <taxon>Pseudomonadati</taxon>
        <taxon>Bdellovibrionota</taxon>
        <taxon>Oligoflexia</taxon>
        <taxon>Oligoflexales</taxon>
        <taxon>Pseudobacteriovoracaceae</taxon>
        <taxon>Pseudobacteriovorax</taxon>
    </lineage>
</organism>
<dbReference type="OrthoDB" id="343240at2"/>
<dbReference type="STRING" id="1513793.SAMN06296036_103185"/>
<gene>
    <name evidence="1" type="ORF">SAMN06296036_103185</name>
</gene>
<protein>
    <submittedName>
        <fullName evidence="1">Uncharacterized protein</fullName>
    </submittedName>
</protein>
<evidence type="ECO:0000313" key="2">
    <source>
        <dbReference type="Proteomes" id="UP000192907"/>
    </source>
</evidence>
<dbReference type="AlphaFoldDB" id="A0A1Y6BG02"/>
<name>A0A1Y6BG02_9BACT</name>